<accession>A0A1X7HN24</accession>
<dbReference type="STRING" id="286727.SAMN02982917_6619"/>
<dbReference type="AlphaFoldDB" id="A0A1X7HN24"/>
<reference evidence="2 3" key="1">
    <citation type="submission" date="2017-04" db="EMBL/GenBank/DDBJ databases">
        <authorList>
            <person name="Afonso C.L."/>
            <person name="Miller P.J."/>
            <person name="Scott M.A."/>
            <person name="Spackman E."/>
            <person name="Goraichik I."/>
            <person name="Dimitrov K.M."/>
            <person name="Suarez D.L."/>
            <person name="Swayne D.E."/>
        </authorList>
    </citation>
    <scope>NUCLEOTIDE SEQUENCE [LARGE SCALE GENOMIC DNA]</scope>
    <source>
        <strain evidence="2 3">A2P</strain>
    </source>
</reference>
<evidence type="ECO:0000313" key="2">
    <source>
        <dbReference type="EMBL" id="SMF89128.1"/>
    </source>
</evidence>
<sequence>MAKRPPLKLFDADEIKRSIAPLAQQLPSNRPSIHRPSGDDNALPPEPTTPDEYVETIDRLWEEAQKSFLAIGRYLDEAQKKLPAEQFAHMIERLRFGKVVRSQIMTAYRAVTAGLLPPGIEAAGYSVVYHAATLSDTERARAVAEGVIRPDMRRTEIVAFKRRIRTNATQRNDNRRAMLEAEKQRLLARVADIDREISALD</sequence>
<dbReference type="EMBL" id="FXAK01000009">
    <property type="protein sequence ID" value="SMF89128.1"/>
    <property type="molecule type" value="Genomic_DNA"/>
</dbReference>
<proteinExistence type="predicted"/>
<protein>
    <recommendedName>
        <fullName evidence="4">DUF3102 domain-containing protein</fullName>
    </recommendedName>
</protein>
<feature type="region of interest" description="Disordered" evidence="1">
    <location>
        <begin position="20"/>
        <end position="49"/>
    </location>
</feature>
<dbReference type="OrthoDB" id="7266764at2"/>
<dbReference type="Proteomes" id="UP000192936">
    <property type="component" value="Unassembled WGS sequence"/>
</dbReference>
<organism evidence="2 3">
    <name type="scientific">Azospirillum oryzae</name>
    <dbReference type="NCBI Taxonomy" id="286727"/>
    <lineage>
        <taxon>Bacteria</taxon>
        <taxon>Pseudomonadati</taxon>
        <taxon>Pseudomonadota</taxon>
        <taxon>Alphaproteobacteria</taxon>
        <taxon>Rhodospirillales</taxon>
        <taxon>Azospirillaceae</taxon>
        <taxon>Azospirillum</taxon>
    </lineage>
</organism>
<name>A0A1X7HN24_9PROT</name>
<evidence type="ECO:0008006" key="4">
    <source>
        <dbReference type="Google" id="ProtNLM"/>
    </source>
</evidence>
<dbReference type="RefSeq" id="WP_085091447.1">
    <property type="nucleotide sequence ID" value="NZ_FXAK01000009.1"/>
</dbReference>
<evidence type="ECO:0000256" key="1">
    <source>
        <dbReference type="SAM" id="MobiDB-lite"/>
    </source>
</evidence>
<evidence type="ECO:0000313" key="3">
    <source>
        <dbReference type="Proteomes" id="UP000192936"/>
    </source>
</evidence>
<gene>
    <name evidence="2" type="ORF">SAMN02982917_6619</name>
</gene>